<dbReference type="Gene3D" id="1.20.1250.20">
    <property type="entry name" value="MFS general substrate transporter like domains"/>
    <property type="match status" value="2"/>
</dbReference>
<dbReference type="OrthoDB" id="10021397at2759"/>
<gene>
    <name evidence="8" type="ORF">LY89DRAFT_615370</name>
</gene>
<feature type="domain" description="Major facilitator superfamily (MFS) profile" evidence="7">
    <location>
        <begin position="1"/>
        <end position="480"/>
    </location>
</feature>
<evidence type="ECO:0000256" key="5">
    <source>
        <dbReference type="ARBA" id="ARBA00023136"/>
    </source>
</evidence>
<feature type="transmembrane region" description="Helical" evidence="6">
    <location>
        <begin position="83"/>
        <end position="100"/>
    </location>
</feature>
<dbReference type="PROSITE" id="PS50850">
    <property type="entry name" value="MFS"/>
    <property type="match status" value="1"/>
</dbReference>
<dbReference type="Proteomes" id="UP000070700">
    <property type="component" value="Unassembled WGS sequence"/>
</dbReference>
<evidence type="ECO:0000313" key="9">
    <source>
        <dbReference type="Proteomes" id="UP000070700"/>
    </source>
</evidence>
<feature type="transmembrane region" description="Helical" evidence="6">
    <location>
        <begin position="112"/>
        <end position="130"/>
    </location>
</feature>
<dbReference type="FunCoup" id="A0A194XB17">
    <property type="interactions" value="43"/>
</dbReference>
<feature type="transmembrane region" description="Helical" evidence="6">
    <location>
        <begin position="142"/>
        <end position="164"/>
    </location>
</feature>
<dbReference type="InterPro" id="IPR020846">
    <property type="entry name" value="MFS_dom"/>
</dbReference>
<organism evidence="8 9">
    <name type="scientific">Mollisia scopiformis</name>
    <name type="common">Conifer needle endophyte fungus</name>
    <name type="synonym">Phialocephala scopiformis</name>
    <dbReference type="NCBI Taxonomy" id="149040"/>
    <lineage>
        <taxon>Eukaryota</taxon>
        <taxon>Fungi</taxon>
        <taxon>Dikarya</taxon>
        <taxon>Ascomycota</taxon>
        <taxon>Pezizomycotina</taxon>
        <taxon>Leotiomycetes</taxon>
        <taxon>Helotiales</taxon>
        <taxon>Mollisiaceae</taxon>
        <taxon>Mollisia</taxon>
    </lineage>
</organism>
<dbReference type="Pfam" id="PF07690">
    <property type="entry name" value="MFS_1"/>
    <property type="match status" value="1"/>
</dbReference>
<keyword evidence="5 6" id="KW-0472">Membrane</keyword>
<reference evidence="8 9" key="1">
    <citation type="submission" date="2015-10" db="EMBL/GenBank/DDBJ databases">
        <title>Full genome of DAOMC 229536 Phialocephala scopiformis, a fungal endophyte of spruce producing the potent anti-insectan compound rugulosin.</title>
        <authorList>
            <consortium name="DOE Joint Genome Institute"/>
            <person name="Walker A.K."/>
            <person name="Frasz S.L."/>
            <person name="Seifert K.A."/>
            <person name="Miller J.D."/>
            <person name="Mondo S.J."/>
            <person name="Labutti K."/>
            <person name="Lipzen A."/>
            <person name="Dockter R."/>
            <person name="Kennedy M."/>
            <person name="Grigoriev I.V."/>
            <person name="Spatafora J.W."/>
        </authorList>
    </citation>
    <scope>NUCLEOTIDE SEQUENCE [LARGE SCALE GENOMIC DNA]</scope>
    <source>
        <strain evidence="8 9">CBS 120377</strain>
    </source>
</reference>
<dbReference type="InterPro" id="IPR036259">
    <property type="entry name" value="MFS_trans_sf"/>
</dbReference>
<feature type="transmembrane region" description="Helical" evidence="6">
    <location>
        <begin position="345"/>
        <end position="364"/>
    </location>
</feature>
<proteinExistence type="inferred from homology"/>
<evidence type="ECO:0000256" key="3">
    <source>
        <dbReference type="ARBA" id="ARBA00022692"/>
    </source>
</evidence>
<evidence type="ECO:0000313" key="8">
    <source>
        <dbReference type="EMBL" id="KUJ17339.1"/>
    </source>
</evidence>
<comment type="similarity">
    <text evidence="2">Belongs to the major facilitator superfamily. TCR/Tet family.</text>
</comment>
<dbReference type="SUPFAM" id="SSF103473">
    <property type="entry name" value="MFS general substrate transporter"/>
    <property type="match status" value="1"/>
</dbReference>
<feature type="transmembrane region" description="Helical" evidence="6">
    <location>
        <begin position="209"/>
        <end position="230"/>
    </location>
</feature>
<evidence type="ECO:0000256" key="2">
    <source>
        <dbReference type="ARBA" id="ARBA00007520"/>
    </source>
</evidence>
<evidence type="ECO:0000256" key="6">
    <source>
        <dbReference type="SAM" id="Phobius"/>
    </source>
</evidence>
<sequence length="500" mass="53378">MDSVIVAACLPAIAISLKGGSLEIFWVGTSYLLAQTIVVPVYGTFSDIFGRKSVIIFATCLFLLGSILCGCAQNMAWLIGARAAQGLGGGGILTLAGVIISDMTTLRERPKFASFIAFAWAFGTNIGVPVGGAIGEFSSWRWIFWINIPVCVLGIIGLVFALHLHQEISSLRSKLARIDYLGMSIFIAATTLLLYGLTTGGTAHPWKSASVLAPLVLGIIGLGIFVVVEWRVVAAPMVPMRIFSNRSASASYFGAFVHGLVLWSFTYYLIIFFLGARGDALFKSSAETLPGSAPVALSAVFAGIWVSKTLHFQKLTWIAWILITLGTGLNALMKPNSGSGILYGLRVIAGIGGGFLFQVPLFAVQSHMSNKEDLGIATSMITFFRSTGQAFGVAIGGTVFQNEFDRFVARAVTQGSLTEDFVISGAQATGAYGIIEMFPKVVVEVYRYIYSDALRTVWHVTTGIAGAGLLASLVIKDASMDKGHQSSQGFREGKVEENIA</sequence>
<dbReference type="InterPro" id="IPR011701">
    <property type="entry name" value="MFS"/>
</dbReference>
<feature type="transmembrane region" description="Helical" evidence="6">
    <location>
        <begin position="288"/>
        <end position="306"/>
    </location>
</feature>
<evidence type="ECO:0000256" key="1">
    <source>
        <dbReference type="ARBA" id="ARBA00004141"/>
    </source>
</evidence>
<protein>
    <submittedName>
        <fullName evidence="8">MFS general substrate transporter</fullName>
    </submittedName>
</protein>
<keyword evidence="3 6" id="KW-0812">Transmembrane</keyword>
<feature type="transmembrane region" description="Helical" evidence="6">
    <location>
        <begin position="24"/>
        <end position="42"/>
    </location>
</feature>
<feature type="transmembrane region" description="Helical" evidence="6">
    <location>
        <begin position="251"/>
        <end position="276"/>
    </location>
</feature>
<evidence type="ECO:0000259" key="7">
    <source>
        <dbReference type="PROSITE" id="PS50850"/>
    </source>
</evidence>
<dbReference type="PANTHER" id="PTHR23501:SF102">
    <property type="entry name" value="DRUG TRANSPORTER, PUTATIVE (AFU_ORTHOLOGUE AFUA_3G08530)-RELATED"/>
    <property type="match status" value="1"/>
</dbReference>
<dbReference type="GO" id="GO:0022857">
    <property type="term" value="F:transmembrane transporter activity"/>
    <property type="evidence" value="ECO:0007669"/>
    <property type="project" value="InterPro"/>
</dbReference>
<name>A0A194XB17_MOLSC</name>
<dbReference type="PANTHER" id="PTHR23501">
    <property type="entry name" value="MAJOR FACILITATOR SUPERFAMILY"/>
    <property type="match status" value="1"/>
</dbReference>
<evidence type="ECO:0000256" key="4">
    <source>
        <dbReference type="ARBA" id="ARBA00022989"/>
    </source>
</evidence>
<keyword evidence="9" id="KW-1185">Reference proteome</keyword>
<feature type="transmembrane region" description="Helical" evidence="6">
    <location>
        <begin position="54"/>
        <end position="77"/>
    </location>
</feature>
<dbReference type="KEGG" id="psco:LY89DRAFT_615370"/>
<accession>A0A194XB17</accession>
<dbReference type="GeneID" id="28820451"/>
<keyword evidence="4 6" id="KW-1133">Transmembrane helix</keyword>
<dbReference type="RefSeq" id="XP_018071694.1">
    <property type="nucleotide sequence ID" value="XM_018210725.1"/>
</dbReference>
<feature type="transmembrane region" description="Helical" evidence="6">
    <location>
        <begin position="315"/>
        <end position="333"/>
    </location>
</feature>
<dbReference type="InParanoid" id="A0A194XB17"/>
<dbReference type="GO" id="GO:0005886">
    <property type="term" value="C:plasma membrane"/>
    <property type="evidence" value="ECO:0007669"/>
    <property type="project" value="TreeGrafter"/>
</dbReference>
<dbReference type="AlphaFoldDB" id="A0A194XB17"/>
<feature type="transmembrane region" description="Helical" evidence="6">
    <location>
        <begin position="176"/>
        <end position="197"/>
    </location>
</feature>
<dbReference type="EMBL" id="KQ947414">
    <property type="protein sequence ID" value="KUJ17339.1"/>
    <property type="molecule type" value="Genomic_DNA"/>
</dbReference>
<comment type="subcellular location">
    <subcellularLocation>
        <location evidence="1">Membrane</location>
        <topology evidence="1">Multi-pass membrane protein</topology>
    </subcellularLocation>
</comment>